<name>A0ABP9EZ41_9ACTN</name>
<evidence type="ECO:0000313" key="2">
    <source>
        <dbReference type="Proteomes" id="UP001501752"/>
    </source>
</evidence>
<accession>A0ABP9EZ41</accession>
<sequence>MLTAFAAAAATVPFAGDLGGRGTTAAAAGVPTPACAGTDAFCTNTGLYRNTLYTEGDHWARRYHRSGGVAQPGALSTFPATAVIAPHGGCIEPGTSELCLAVAGYRPEDATAVAGTPQYDYWMFEALRTGFHDALHITSTHCDDPAALAIVGGSAYAVSLHGRSDLPPSKGPAKQVLIGGADTVFMQRVHDTLVQYRNAVGLTEADVALNIGTAGVDEDVNGNEPDNICNRTYTRGGVQLEMTTSMRSAMFGDFSSITGRRRSYGKAKDGAADATTARYWNFFVNGLREAIAANERGAVIPL</sequence>
<dbReference type="EMBL" id="BAABIS010000001">
    <property type="protein sequence ID" value="GAA4884350.1"/>
    <property type="molecule type" value="Genomic_DNA"/>
</dbReference>
<gene>
    <name evidence="1" type="ORF">GCM10023235_76470</name>
</gene>
<dbReference type="InterPro" id="IPR038128">
    <property type="entry name" value="Gamma_PGA_hydro_sf"/>
</dbReference>
<keyword evidence="2" id="KW-1185">Reference proteome</keyword>
<protein>
    <recommendedName>
        <fullName evidence="3">Phage replication protein</fullName>
    </recommendedName>
</protein>
<dbReference type="Gene3D" id="3.40.630.100">
    <property type="entry name" value="Poly-gamma-glutamate hydrolase, zinc-binding motif"/>
    <property type="match status" value="1"/>
</dbReference>
<reference evidence="2" key="1">
    <citation type="journal article" date="2019" name="Int. J. Syst. Evol. Microbiol.">
        <title>The Global Catalogue of Microorganisms (GCM) 10K type strain sequencing project: providing services to taxonomists for standard genome sequencing and annotation.</title>
        <authorList>
            <consortium name="The Broad Institute Genomics Platform"/>
            <consortium name="The Broad Institute Genome Sequencing Center for Infectious Disease"/>
            <person name="Wu L."/>
            <person name="Ma J."/>
        </authorList>
    </citation>
    <scope>NUCLEOTIDE SEQUENCE [LARGE SCALE GENOMIC DNA]</scope>
    <source>
        <strain evidence="2">JCM 13006</strain>
    </source>
</reference>
<evidence type="ECO:0000313" key="1">
    <source>
        <dbReference type="EMBL" id="GAA4884350.1"/>
    </source>
</evidence>
<dbReference type="Pfam" id="PF05908">
    <property type="entry name" value="Gamma_PGA_hydro"/>
    <property type="match status" value="1"/>
</dbReference>
<evidence type="ECO:0008006" key="3">
    <source>
        <dbReference type="Google" id="ProtNLM"/>
    </source>
</evidence>
<dbReference type="Proteomes" id="UP001501752">
    <property type="component" value="Unassembled WGS sequence"/>
</dbReference>
<organism evidence="1 2">
    <name type="scientific">Kitasatospora terrestris</name>
    <dbReference type="NCBI Taxonomy" id="258051"/>
    <lineage>
        <taxon>Bacteria</taxon>
        <taxon>Bacillati</taxon>
        <taxon>Actinomycetota</taxon>
        <taxon>Actinomycetes</taxon>
        <taxon>Kitasatosporales</taxon>
        <taxon>Streptomycetaceae</taxon>
        <taxon>Kitasatospora</taxon>
    </lineage>
</organism>
<dbReference type="InterPro" id="IPR008585">
    <property type="entry name" value="Gamma_PGA_hydro"/>
</dbReference>
<proteinExistence type="predicted"/>
<comment type="caution">
    <text evidence="1">The sequence shown here is derived from an EMBL/GenBank/DDBJ whole genome shotgun (WGS) entry which is preliminary data.</text>
</comment>